<protein>
    <submittedName>
        <fullName evidence="2">Uncharacterized protein</fullName>
    </submittedName>
</protein>
<proteinExistence type="predicted"/>
<feature type="compositionally biased region" description="Basic residues" evidence="1">
    <location>
        <begin position="107"/>
        <end position="118"/>
    </location>
</feature>
<dbReference type="AlphaFoldDB" id="A0A428TMU2"/>
<evidence type="ECO:0000313" key="3">
    <source>
        <dbReference type="Proteomes" id="UP000288429"/>
    </source>
</evidence>
<feature type="compositionally biased region" description="Polar residues" evidence="1">
    <location>
        <begin position="43"/>
        <end position="54"/>
    </location>
</feature>
<name>A0A428TMU2_9HYPO</name>
<evidence type="ECO:0000313" key="2">
    <source>
        <dbReference type="EMBL" id="RSM03377.1"/>
    </source>
</evidence>
<organism evidence="2 3">
    <name type="scientific">Fusarium ambrosium</name>
    <dbReference type="NCBI Taxonomy" id="131363"/>
    <lineage>
        <taxon>Eukaryota</taxon>
        <taxon>Fungi</taxon>
        <taxon>Dikarya</taxon>
        <taxon>Ascomycota</taxon>
        <taxon>Pezizomycotina</taxon>
        <taxon>Sordariomycetes</taxon>
        <taxon>Hypocreomycetidae</taxon>
        <taxon>Hypocreales</taxon>
        <taxon>Nectriaceae</taxon>
        <taxon>Fusarium</taxon>
        <taxon>Fusarium solani species complex</taxon>
    </lineage>
</organism>
<evidence type="ECO:0000256" key="1">
    <source>
        <dbReference type="SAM" id="MobiDB-lite"/>
    </source>
</evidence>
<feature type="compositionally biased region" description="Low complexity" evidence="1">
    <location>
        <begin position="24"/>
        <end position="36"/>
    </location>
</feature>
<feature type="region of interest" description="Disordered" evidence="1">
    <location>
        <begin position="151"/>
        <end position="171"/>
    </location>
</feature>
<feature type="compositionally biased region" description="Polar residues" evidence="1">
    <location>
        <begin position="68"/>
        <end position="78"/>
    </location>
</feature>
<sequence length="239" mass="26203">MRLTRSRKCRIDTSLAKTSQEANTSDPSDSTDASSPVIVVLPKSSQEESPTQGPADSALAKQQQQQQPIVNGGSSSNPKLRRRARGSGGTKSDKDSSSLISRDPLSKRPRSIPAKRRVPGLLQRIKDRADIEISRAEDAQERADLQIKWKRTTPTPTPTPTPSIGGEAHDKMTQDTQTWPDQVALQIRPREEAAYNGDVVYQRKSHGPLLGKLASQGSVITIDGEDYVEYRVLAKLRAV</sequence>
<comment type="caution">
    <text evidence="2">The sequence shown here is derived from an EMBL/GenBank/DDBJ whole genome shotgun (WGS) entry which is preliminary data.</text>
</comment>
<keyword evidence="3" id="KW-1185">Reference proteome</keyword>
<feature type="region of interest" description="Disordered" evidence="1">
    <location>
        <begin position="1"/>
        <end position="119"/>
    </location>
</feature>
<dbReference type="Proteomes" id="UP000288429">
    <property type="component" value="Unassembled WGS sequence"/>
</dbReference>
<gene>
    <name evidence="2" type="ORF">CDV31_010510</name>
</gene>
<reference evidence="2 3" key="1">
    <citation type="submission" date="2017-06" db="EMBL/GenBank/DDBJ databases">
        <title>Cmopartive genomic analysis of Ambrosia Fusariam Clade fungi.</title>
        <authorList>
            <person name="Stajich J.E."/>
            <person name="Carrillo J."/>
            <person name="Kijimoto T."/>
            <person name="Eskalen A."/>
            <person name="O'Donnell K."/>
            <person name="Kasson M."/>
        </authorList>
    </citation>
    <scope>NUCLEOTIDE SEQUENCE [LARGE SCALE GENOMIC DNA]</scope>
    <source>
        <strain evidence="2 3">NRRL 20438</strain>
    </source>
</reference>
<dbReference type="EMBL" id="NIZV01000164">
    <property type="protein sequence ID" value="RSM03377.1"/>
    <property type="molecule type" value="Genomic_DNA"/>
</dbReference>
<accession>A0A428TMU2</accession>